<comment type="caution">
    <text evidence="2">The sequence shown here is derived from an EMBL/GenBank/DDBJ whole genome shotgun (WGS) entry which is preliminary data.</text>
</comment>
<dbReference type="Gene3D" id="3.40.50.150">
    <property type="entry name" value="Vaccinia Virus protein VP39"/>
    <property type="match status" value="1"/>
</dbReference>
<dbReference type="GO" id="GO:0032259">
    <property type="term" value="P:methylation"/>
    <property type="evidence" value="ECO:0007669"/>
    <property type="project" value="UniProtKB-KW"/>
</dbReference>
<organism evidence="2 3">
    <name type="scientific">Deinococcus navajonensis</name>
    <dbReference type="NCBI Taxonomy" id="309884"/>
    <lineage>
        <taxon>Bacteria</taxon>
        <taxon>Thermotogati</taxon>
        <taxon>Deinococcota</taxon>
        <taxon>Deinococci</taxon>
        <taxon>Deinococcales</taxon>
        <taxon>Deinococcaceae</taxon>
        <taxon>Deinococcus</taxon>
    </lineage>
</organism>
<dbReference type="CDD" id="cd02440">
    <property type="entry name" value="AdoMet_MTases"/>
    <property type="match status" value="1"/>
</dbReference>
<sequence>MTGEPRSSAAQFNALADRYATSEVHRAGPSLPVLLALAAPEPADVVLDVATGTGNTALALAPQVAHVTGLDLAQAMLAHAQDRAAREGTANARFVVGSAEALPYEDGHFTLVTSRHAPHHFRQVERFLAEAFRVLAPGGRLVLADQISVSAGLQPWTDGYQRLRDPSHFAQRTVAAWQALTAAAGFRWAASEIVPYRLDFDWWTTQAGCTPQTVQALQAHAARLDSEQAREAGLHFGEAGELVAHTEPMLVVRLEKR</sequence>
<dbReference type="SUPFAM" id="SSF53335">
    <property type="entry name" value="S-adenosyl-L-methionine-dependent methyltransferases"/>
    <property type="match status" value="1"/>
</dbReference>
<dbReference type="GO" id="GO:0008168">
    <property type="term" value="F:methyltransferase activity"/>
    <property type="evidence" value="ECO:0007669"/>
    <property type="project" value="UniProtKB-KW"/>
</dbReference>
<dbReference type="RefSeq" id="WP_380035096.1">
    <property type="nucleotide sequence ID" value="NZ_JBHSEH010000002.1"/>
</dbReference>
<dbReference type="Proteomes" id="UP001595998">
    <property type="component" value="Unassembled WGS sequence"/>
</dbReference>
<keyword evidence="3" id="KW-1185">Reference proteome</keyword>
<dbReference type="PANTHER" id="PTHR42912">
    <property type="entry name" value="METHYLTRANSFERASE"/>
    <property type="match status" value="1"/>
</dbReference>
<keyword evidence="2" id="KW-0808">Transferase</keyword>
<dbReference type="EMBL" id="JBHSEH010000002">
    <property type="protein sequence ID" value="MFC4424721.1"/>
    <property type="molecule type" value="Genomic_DNA"/>
</dbReference>
<dbReference type="EC" id="2.1.1.-" evidence="2"/>
<dbReference type="InterPro" id="IPR029063">
    <property type="entry name" value="SAM-dependent_MTases_sf"/>
</dbReference>
<accession>A0ABV8XIQ4</accession>
<dbReference type="PANTHER" id="PTHR42912:SF93">
    <property type="entry name" value="N6-ADENOSINE-METHYLTRANSFERASE TMT1A"/>
    <property type="match status" value="1"/>
</dbReference>
<reference evidence="3" key="1">
    <citation type="journal article" date="2019" name="Int. J. Syst. Evol. Microbiol.">
        <title>The Global Catalogue of Microorganisms (GCM) 10K type strain sequencing project: providing services to taxonomists for standard genome sequencing and annotation.</title>
        <authorList>
            <consortium name="The Broad Institute Genomics Platform"/>
            <consortium name="The Broad Institute Genome Sequencing Center for Infectious Disease"/>
            <person name="Wu L."/>
            <person name="Ma J."/>
        </authorList>
    </citation>
    <scope>NUCLEOTIDE SEQUENCE [LARGE SCALE GENOMIC DNA]</scope>
    <source>
        <strain evidence="3">CCUG 56029</strain>
    </source>
</reference>
<keyword evidence="2" id="KW-0489">Methyltransferase</keyword>
<evidence type="ECO:0000313" key="3">
    <source>
        <dbReference type="Proteomes" id="UP001595998"/>
    </source>
</evidence>
<name>A0ABV8XIQ4_9DEIO</name>
<gene>
    <name evidence="2" type="ORF">ACFOZ9_00750</name>
</gene>
<dbReference type="InterPro" id="IPR041698">
    <property type="entry name" value="Methyltransf_25"/>
</dbReference>
<dbReference type="Pfam" id="PF13649">
    <property type="entry name" value="Methyltransf_25"/>
    <property type="match status" value="1"/>
</dbReference>
<feature type="domain" description="Methyltransferase" evidence="1">
    <location>
        <begin position="46"/>
        <end position="139"/>
    </location>
</feature>
<evidence type="ECO:0000313" key="2">
    <source>
        <dbReference type="EMBL" id="MFC4424721.1"/>
    </source>
</evidence>
<protein>
    <submittedName>
        <fullName evidence="2">Class I SAM-dependent methyltransferase</fullName>
        <ecNumber evidence="2">2.1.1.-</ecNumber>
    </submittedName>
</protein>
<dbReference type="InterPro" id="IPR050508">
    <property type="entry name" value="Methyltransf_Superfamily"/>
</dbReference>
<proteinExistence type="predicted"/>
<evidence type="ECO:0000259" key="1">
    <source>
        <dbReference type="Pfam" id="PF13649"/>
    </source>
</evidence>